<evidence type="ECO:0000313" key="2">
    <source>
        <dbReference type="Proteomes" id="UP000239477"/>
    </source>
</evidence>
<sequence length="131" mass="14349">MNASMHAIIRETAEASAQGRIHFGQVVGQLADAGVESYVVDFRARRTAYYLPDDQTLDIPLDTPDVAIANDFDAAALQAAIRGAQRGEVMYPEFKRLSCAAGCVGYAVWIAGRHVTYFGRRGEAHDEKFPD</sequence>
<proteinExistence type="predicted"/>
<dbReference type="EMBL" id="CP023270">
    <property type="protein sequence ID" value="AVJ28864.1"/>
    <property type="molecule type" value="Genomic_DNA"/>
</dbReference>
<organism evidence="1 2">
    <name type="scientific">Achromobacter spanius</name>
    <dbReference type="NCBI Taxonomy" id="217203"/>
    <lineage>
        <taxon>Bacteria</taxon>
        <taxon>Pseudomonadati</taxon>
        <taxon>Pseudomonadota</taxon>
        <taxon>Betaproteobacteria</taxon>
        <taxon>Burkholderiales</taxon>
        <taxon>Alcaligenaceae</taxon>
        <taxon>Achromobacter</taxon>
    </lineage>
</organism>
<dbReference type="OrthoDB" id="5954591at2"/>
<dbReference type="RefSeq" id="WP_105239613.1">
    <property type="nucleotide sequence ID" value="NZ_CP023270.1"/>
</dbReference>
<dbReference type="SUPFAM" id="SSF160419">
    <property type="entry name" value="YdfO-like"/>
    <property type="match status" value="2"/>
</dbReference>
<protein>
    <submittedName>
        <fullName evidence="1">DUF1398 domain-containing protein</fullName>
    </submittedName>
</protein>
<accession>A0A2S0IA87</accession>
<keyword evidence="2" id="KW-1185">Reference proteome</keyword>
<dbReference type="Pfam" id="PF07166">
    <property type="entry name" value="DUF1398"/>
    <property type="match status" value="1"/>
</dbReference>
<evidence type="ECO:0000313" key="1">
    <source>
        <dbReference type="EMBL" id="AVJ28864.1"/>
    </source>
</evidence>
<dbReference type="Proteomes" id="UP000239477">
    <property type="component" value="Chromosome"/>
</dbReference>
<dbReference type="AlphaFoldDB" id="A0A2S0IA87"/>
<gene>
    <name evidence="1" type="ORF">CLM73_18065</name>
</gene>
<dbReference type="Gene3D" id="3.30.1810.10">
    <property type="entry name" value="YdfO-like"/>
    <property type="match status" value="1"/>
</dbReference>
<name>A0A2S0IA87_9BURK</name>
<dbReference type="InterPro" id="IPR009833">
    <property type="entry name" value="DUF1398"/>
</dbReference>
<reference evidence="1 2" key="1">
    <citation type="submission" date="2017-09" db="EMBL/GenBank/DDBJ databases">
        <title>Genomic, metabolic, and phenotypic characteristics of bacterial isolates from the natural microbiome of the model nematode Caenorhabditis elegans.</title>
        <authorList>
            <person name="Zimmermann J."/>
            <person name="Obeng N."/>
            <person name="Yang W."/>
            <person name="Obeng O."/>
            <person name="Kissoyan K."/>
            <person name="Pees B."/>
            <person name="Dirksen P."/>
            <person name="Hoppner M."/>
            <person name="Franke A."/>
            <person name="Rosenstiel P."/>
            <person name="Leippe M."/>
            <person name="Dierking K."/>
            <person name="Kaleta C."/>
            <person name="Schulenburg H."/>
        </authorList>
    </citation>
    <scope>NUCLEOTIDE SEQUENCE [LARGE SCALE GENOMIC DNA]</scope>
    <source>
        <strain evidence="1 2">MYb73</strain>
    </source>
</reference>
<dbReference type="InterPro" id="IPR036696">
    <property type="entry name" value="YdfO-like_sf"/>
</dbReference>